<protein>
    <submittedName>
        <fullName evidence="5">Sugar transferase</fullName>
        <ecNumber evidence="5">2.7.8.-</ecNumber>
    </submittedName>
</protein>
<dbReference type="PANTHER" id="PTHR30576:SF8">
    <property type="entry name" value="UNDECAPRENYL-PHOSPHATE GALACTOSE PHOSPHOTRANSFERASE"/>
    <property type="match status" value="1"/>
</dbReference>
<keyword evidence="2" id="KW-0270">Exopolysaccharide synthesis</keyword>
<reference evidence="6" key="1">
    <citation type="journal article" date="2019" name="Int. J. Syst. Evol. Microbiol.">
        <title>The Global Catalogue of Microorganisms (GCM) 10K type strain sequencing project: providing services to taxonomists for standard genome sequencing and annotation.</title>
        <authorList>
            <consortium name="The Broad Institute Genomics Platform"/>
            <consortium name="The Broad Institute Genome Sequencing Center for Infectious Disease"/>
            <person name="Wu L."/>
            <person name="Ma J."/>
        </authorList>
    </citation>
    <scope>NUCLEOTIDE SEQUENCE [LARGE SCALE GENOMIC DNA]</scope>
    <source>
        <strain evidence="6">KCTC 42739</strain>
    </source>
</reference>
<name>A0ABV7SVS2_9SPHN</name>
<proteinExistence type="inferred from homology"/>
<dbReference type="RefSeq" id="WP_261295352.1">
    <property type="nucleotide sequence ID" value="NZ_JANQBK010000015.1"/>
</dbReference>
<sequence>MKRLIDIVAAAFALVLLSPVIAAVALAILLLDGRPIFFRQRRPGLHAKPFEMIKFRTMTVSDDSDRIDAGTARITPLGAFLRRTSLDELPEFWNVLRGDMSLVGPRPLLMAYLPHYSAEQARRHDVRPGITGLAQVSGRNAISWEQKLGYDTRYVDTHTLMLDLRILFTTVMKVVRRADVDASEGETMQPFTGTANSKAGTGVER</sequence>
<dbReference type="Pfam" id="PF02397">
    <property type="entry name" value="Bac_transf"/>
    <property type="match status" value="1"/>
</dbReference>
<dbReference type="EMBL" id="JBHRXP010000003">
    <property type="protein sequence ID" value="MFC3580129.1"/>
    <property type="molecule type" value="Genomic_DNA"/>
</dbReference>
<evidence type="ECO:0000313" key="6">
    <source>
        <dbReference type="Proteomes" id="UP001595713"/>
    </source>
</evidence>
<comment type="similarity">
    <text evidence="1">Belongs to the bacterial sugar transferase family.</text>
</comment>
<dbReference type="GO" id="GO:0016740">
    <property type="term" value="F:transferase activity"/>
    <property type="evidence" value="ECO:0007669"/>
    <property type="project" value="UniProtKB-KW"/>
</dbReference>
<keyword evidence="5" id="KW-0808">Transferase</keyword>
<dbReference type="Proteomes" id="UP001595713">
    <property type="component" value="Unassembled WGS sequence"/>
</dbReference>
<evidence type="ECO:0000259" key="4">
    <source>
        <dbReference type="Pfam" id="PF02397"/>
    </source>
</evidence>
<evidence type="ECO:0000256" key="3">
    <source>
        <dbReference type="SAM" id="MobiDB-lite"/>
    </source>
</evidence>
<dbReference type="PANTHER" id="PTHR30576">
    <property type="entry name" value="COLANIC BIOSYNTHESIS UDP-GLUCOSE LIPID CARRIER TRANSFERASE"/>
    <property type="match status" value="1"/>
</dbReference>
<keyword evidence="6" id="KW-1185">Reference proteome</keyword>
<comment type="caution">
    <text evidence="5">The sequence shown here is derived from an EMBL/GenBank/DDBJ whole genome shotgun (WGS) entry which is preliminary data.</text>
</comment>
<feature type="region of interest" description="Disordered" evidence="3">
    <location>
        <begin position="183"/>
        <end position="205"/>
    </location>
</feature>
<accession>A0ABV7SVS2</accession>
<feature type="compositionally biased region" description="Polar residues" evidence="3">
    <location>
        <begin position="189"/>
        <end position="199"/>
    </location>
</feature>
<organism evidence="5 6">
    <name type="scientific">Sphingomonas hylomeconis</name>
    <dbReference type="NCBI Taxonomy" id="1395958"/>
    <lineage>
        <taxon>Bacteria</taxon>
        <taxon>Pseudomonadati</taxon>
        <taxon>Pseudomonadota</taxon>
        <taxon>Alphaproteobacteria</taxon>
        <taxon>Sphingomonadales</taxon>
        <taxon>Sphingomonadaceae</taxon>
        <taxon>Sphingomonas</taxon>
    </lineage>
</organism>
<evidence type="ECO:0000256" key="1">
    <source>
        <dbReference type="ARBA" id="ARBA00006464"/>
    </source>
</evidence>
<evidence type="ECO:0000256" key="2">
    <source>
        <dbReference type="ARBA" id="ARBA00023169"/>
    </source>
</evidence>
<gene>
    <name evidence="5" type="ORF">ACFONA_08110</name>
</gene>
<feature type="domain" description="Bacterial sugar transferase" evidence="4">
    <location>
        <begin position="2"/>
        <end position="175"/>
    </location>
</feature>
<evidence type="ECO:0000313" key="5">
    <source>
        <dbReference type="EMBL" id="MFC3580129.1"/>
    </source>
</evidence>
<dbReference type="InterPro" id="IPR003362">
    <property type="entry name" value="Bact_transf"/>
</dbReference>
<dbReference type="EC" id="2.7.8.-" evidence="5"/>